<sequence length="187" mass="20677">MAPTEIDDIYKTYNGFNSVSVIEPPCINFQKKGVPCIESATAGPPGSNSETFSNGISLKPTIDSQTLPEDYGAASEREEYLYWKLLFMNPQPLVPPIVFNNEITPPAPGPILEDSFTQNATPLEWLQSDKIDREDLKLSSPIQRKIMKSTSLSPVQVNTTTNEAISPPNHLNHHLDFQPGHSHLPPP</sequence>
<keyword evidence="3" id="KW-1185">Reference proteome</keyword>
<organism evidence="2 3">
    <name type="scientific">Austropuccinia psidii MF-1</name>
    <dbReference type="NCBI Taxonomy" id="1389203"/>
    <lineage>
        <taxon>Eukaryota</taxon>
        <taxon>Fungi</taxon>
        <taxon>Dikarya</taxon>
        <taxon>Basidiomycota</taxon>
        <taxon>Pucciniomycotina</taxon>
        <taxon>Pucciniomycetes</taxon>
        <taxon>Pucciniales</taxon>
        <taxon>Sphaerophragmiaceae</taxon>
        <taxon>Austropuccinia</taxon>
    </lineage>
</organism>
<evidence type="ECO:0000313" key="2">
    <source>
        <dbReference type="EMBL" id="MBW0493609.1"/>
    </source>
</evidence>
<proteinExistence type="predicted"/>
<comment type="caution">
    <text evidence="2">The sequence shown here is derived from an EMBL/GenBank/DDBJ whole genome shotgun (WGS) entry which is preliminary data.</text>
</comment>
<accession>A0A9Q3CZ16</accession>
<dbReference type="EMBL" id="AVOT02012150">
    <property type="protein sequence ID" value="MBW0493609.1"/>
    <property type="molecule type" value="Genomic_DNA"/>
</dbReference>
<dbReference type="Proteomes" id="UP000765509">
    <property type="component" value="Unassembled WGS sequence"/>
</dbReference>
<evidence type="ECO:0000313" key="3">
    <source>
        <dbReference type="Proteomes" id="UP000765509"/>
    </source>
</evidence>
<name>A0A9Q3CZ16_9BASI</name>
<gene>
    <name evidence="2" type="ORF">O181_033324</name>
</gene>
<evidence type="ECO:0000256" key="1">
    <source>
        <dbReference type="SAM" id="MobiDB-lite"/>
    </source>
</evidence>
<dbReference type="AlphaFoldDB" id="A0A9Q3CZ16"/>
<feature type="region of interest" description="Disordered" evidence="1">
    <location>
        <begin position="160"/>
        <end position="187"/>
    </location>
</feature>
<reference evidence="2" key="1">
    <citation type="submission" date="2021-03" db="EMBL/GenBank/DDBJ databases">
        <title>Draft genome sequence of rust myrtle Austropuccinia psidii MF-1, a brazilian biotype.</title>
        <authorList>
            <person name="Quecine M.C."/>
            <person name="Pachon D.M.R."/>
            <person name="Bonatelli M.L."/>
            <person name="Correr F.H."/>
            <person name="Franceschini L.M."/>
            <person name="Leite T.F."/>
            <person name="Margarido G.R.A."/>
            <person name="Almeida C.A."/>
            <person name="Ferrarezi J.A."/>
            <person name="Labate C.A."/>
        </authorList>
    </citation>
    <scope>NUCLEOTIDE SEQUENCE</scope>
    <source>
        <strain evidence="2">MF-1</strain>
    </source>
</reference>
<protein>
    <submittedName>
        <fullName evidence="2">Uncharacterized protein</fullName>
    </submittedName>
</protein>